<gene>
    <name evidence="2" type="ORF">HMF8227_01235</name>
</gene>
<evidence type="ECO:0000256" key="1">
    <source>
        <dbReference type="SAM" id="Phobius"/>
    </source>
</evidence>
<keyword evidence="1" id="KW-1133">Transmembrane helix</keyword>
<organism evidence="2 3">
    <name type="scientific">Saliniradius amylolyticus</name>
    <dbReference type="NCBI Taxonomy" id="2183582"/>
    <lineage>
        <taxon>Bacteria</taxon>
        <taxon>Pseudomonadati</taxon>
        <taxon>Pseudomonadota</taxon>
        <taxon>Gammaproteobacteria</taxon>
        <taxon>Alteromonadales</taxon>
        <taxon>Alteromonadaceae</taxon>
        <taxon>Saliniradius</taxon>
    </lineage>
</organism>
<protein>
    <submittedName>
        <fullName evidence="2">Uncharacterized protein</fullName>
    </submittedName>
</protein>
<keyword evidence="1" id="KW-0812">Transmembrane</keyword>
<name>A0A2S2E242_9ALTE</name>
<evidence type="ECO:0000313" key="2">
    <source>
        <dbReference type="EMBL" id="AWL11716.1"/>
    </source>
</evidence>
<dbReference type="KEGG" id="salh:HMF8227_01235"/>
<accession>A0A2S2E242</accession>
<dbReference type="Proteomes" id="UP000245728">
    <property type="component" value="Chromosome"/>
</dbReference>
<dbReference type="RefSeq" id="WP_109339336.1">
    <property type="nucleotide sequence ID" value="NZ_CP029347.1"/>
</dbReference>
<sequence length="79" mass="8403">MNNPKAPSRSLAGRYLWIGALVGFVLGVFFGFIYGKHVNDPGLGLLAGILSGTGLGLMSGVIVAQAKRVRQERESQSKE</sequence>
<dbReference type="EMBL" id="CP029347">
    <property type="protein sequence ID" value="AWL11716.1"/>
    <property type="molecule type" value="Genomic_DNA"/>
</dbReference>
<feature type="transmembrane region" description="Helical" evidence="1">
    <location>
        <begin position="12"/>
        <end position="33"/>
    </location>
</feature>
<feature type="transmembrane region" description="Helical" evidence="1">
    <location>
        <begin position="45"/>
        <end position="64"/>
    </location>
</feature>
<reference evidence="2 3" key="1">
    <citation type="submission" date="2018-05" db="EMBL/GenBank/DDBJ databases">
        <title>Salinimonas sp. HMF8227 Genome sequencing and assembly.</title>
        <authorList>
            <person name="Kang H."/>
            <person name="Kang J."/>
            <person name="Cha I."/>
            <person name="Kim H."/>
            <person name="Joh K."/>
        </authorList>
    </citation>
    <scope>NUCLEOTIDE SEQUENCE [LARGE SCALE GENOMIC DNA]</scope>
    <source>
        <strain evidence="2 3">HMF8227</strain>
    </source>
</reference>
<keyword evidence="1" id="KW-0472">Membrane</keyword>
<evidence type="ECO:0000313" key="3">
    <source>
        <dbReference type="Proteomes" id="UP000245728"/>
    </source>
</evidence>
<keyword evidence="3" id="KW-1185">Reference proteome</keyword>
<dbReference type="AlphaFoldDB" id="A0A2S2E242"/>
<proteinExistence type="predicted"/>